<name>A0ABT9IWP6_9BACL</name>
<comment type="caution">
    <text evidence="2">The sequence shown here is derived from an EMBL/GenBank/DDBJ whole genome shotgun (WGS) entry which is preliminary data.</text>
</comment>
<reference evidence="2 3" key="1">
    <citation type="submission" date="2023-08" db="EMBL/GenBank/DDBJ databases">
        <authorList>
            <person name="Park J.-S."/>
        </authorList>
    </citation>
    <scope>NUCLEOTIDE SEQUENCE [LARGE SCALE GENOMIC DNA]</scope>
    <source>
        <strain evidence="2 3">2205SS18-9</strain>
    </source>
</reference>
<evidence type="ECO:0000313" key="3">
    <source>
        <dbReference type="Proteomes" id="UP001231941"/>
    </source>
</evidence>
<evidence type="ECO:0008006" key="4">
    <source>
        <dbReference type="Google" id="ProtNLM"/>
    </source>
</evidence>
<evidence type="ECO:0000256" key="1">
    <source>
        <dbReference type="SAM" id="Phobius"/>
    </source>
</evidence>
<sequence>MSKKTSLLFTLFIFTFLISSMIWYWGKENETFVTDLEKKTTETIEENEIIQETSRAIPDWQEIQSWNRVNDTPLSYTYTEDPIVLFVDDDKGALYVQSNELRYIFPTNEGLDVINLLAFEQTLDDMKFWINDSHILMGGEKMDHEGNKTPIWYSVDCSNLEGALPEVTKIIENNYSAGEVLTMTYVSEPNLFYMTIDDEMFGFDELIYQSGQHQFENLQLEFMNDNNGNSYIEAREQYELRKPNRQSKPDQFDQFQTFVFTENNTTIYTFEDVRGTIIYFKQDSNLQFRRYVDYKIDEFKMMFDGNGKGYPIGLVTDAQGKNFFVLPTKNDNRLSQNSLLWKQDEWNIFFSYRDNVSFYKIKEDELHFIRYKYDWDEDIYQFKSNIYSLKDVTFIEQSNTLFKFETADGYQYLSLYDLSKYVSPVEQIEQTLHKNHSLWVHDTDLKLMDELEKKDTEPEKILAELPSQFFPIDEELFPETLLQAEDKICLFGCGDISFEATRKEISNQWYVISRTSLYTLQNGELIEIADLPIKTSNHMAFESYLYVKTAQDFTKFDENWFIADTYSHRILKLNEQFEIIGEYGVHLPEKINMNEEGHLQIESIAGVTFLDTNLNLINAQLKEFHPPISNIVEEKSFDKDHLYQNSESNIKWFLYYNTLIQYNTDTGLYRNFFVGSNYAANSKPRLINMNQQISILFDDRMLIFNTEGNWLKTISFPRSSKEGDGTSFGESTFYIDEQNGVIYLIQGYKLLKINIITNEVSTLFHQNDNYLGNLLYHQNVMYFSVHSGPNENELIIFDLNKGDFRRIKIETDYYTKQLQAGNDQETKIIFSDQFGESWKSVLLSALH</sequence>
<dbReference type="RefSeq" id="WP_305991057.1">
    <property type="nucleotide sequence ID" value="NZ_JAVAMP010000002.1"/>
</dbReference>
<protein>
    <recommendedName>
        <fullName evidence="4">DUF5050 domain-containing protein</fullName>
    </recommendedName>
</protein>
<feature type="transmembrane region" description="Helical" evidence="1">
    <location>
        <begin position="7"/>
        <end position="26"/>
    </location>
</feature>
<proteinExistence type="predicted"/>
<dbReference type="EMBL" id="JAVAMP010000002">
    <property type="protein sequence ID" value="MDP5273755.1"/>
    <property type="molecule type" value="Genomic_DNA"/>
</dbReference>
<organism evidence="2 3">
    <name type="scientific">Chengkuizengella axinellae</name>
    <dbReference type="NCBI Taxonomy" id="3064388"/>
    <lineage>
        <taxon>Bacteria</taxon>
        <taxon>Bacillati</taxon>
        <taxon>Bacillota</taxon>
        <taxon>Bacilli</taxon>
        <taxon>Bacillales</taxon>
        <taxon>Paenibacillaceae</taxon>
        <taxon>Chengkuizengella</taxon>
    </lineage>
</organism>
<keyword evidence="1" id="KW-0812">Transmembrane</keyword>
<keyword evidence="3" id="KW-1185">Reference proteome</keyword>
<evidence type="ECO:0000313" key="2">
    <source>
        <dbReference type="EMBL" id="MDP5273755.1"/>
    </source>
</evidence>
<keyword evidence="1" id="KW-1133">Transmembrane helix</keyword>
<gene>
    <name evidence="2" type="ORF">Q5Y73_06545</name>
</gene>
<accession>A0ABT9IWP6</accession>
<keyword evidence="1" id="KW-0472">Membrane</keyword>
<dbReference type="Proteomes" id="UP001231941">
    <property type="component" value="Unassembled WGS sequence"/>
</dbReference>